<reference evidence="6" key="1">
    <citation type="submission" date="2017-02" db="EMBL/GenBank/DDBJ databases">
        <authorList>
            <person name="Varghese N."/>
            <person name="Submissions S."/>
        </authorList>
    </citation>
    <scope>NUCLEOTIDE SEQUENCE [LARGE SCALE GENOMIC DNA]</scope>
    <source>
        <strain evidence="6">SM117</strain>
    </source>
</reference>
<evidence type="ECO:0000313" key="6">
    <source>
        <dbReference type="Proteomes" id="UP000190989"/>
    </source>
</evidence>
<sequence length="356" mass="39743">MDSGCSARSVRVAIEEAGVALPARTSLARPAFRRPNPPPGWTDLIGDHLVRVDLSTRGSAFKGDVEINPVSRTHIARIAADAEYARRTKQHICSETEEFFLLNIMLGGRPSYSQFGRDIVVDRGHFTLLHTGSPYEFEHSDPMELLCLKIPSSVLLSRVRDPYAFCGTSKLIGGSISRMTRDLMVSLSREIRGLPNDARGMVEDNLLDMVGMMMDQHSSRTIVNGTSARWALHRRAVRYIQENIGDPDMNPCAIAKSLRVSVRHLHRAFEAADQSVHGTHLAMRLEASRKTLADASLKPLSIKEVAHRCGFRSQSHFSSLFRSRFGMTPKQFRTKSIECLQVTPPEPPSLLPDMRQ</sequence>
<dbReference type="InterPro" id="IPR020449">
    <property type="entry name" value="Tscrpt_reg_AraC-type_HTH"/>
</dbReference>
<dbReference type="Proteomes" id="UP000190989">
    <property type="component" value="Unassembled WGS sequence"/>
</dbReference>
<dbReference type="PROSITE" id="PS00041">
    <property type="entry name" value="HTH_ARAC_FAMILY_1"/>
    <property type="match status" value="1"/>
</dbReference>
<dbReference type="STRING" id="428990.SAMN06295987_10792"/>
<dbReference type="PROSITE" id="PS01124">
    <property type="entry name" value="HTH_ARAC_FAMILY_2"/>
    <property type="match status" value="1"/>
</dbReference>
<dbReference type="PANTHER" id="PTHR46796:SF6">
    <property type="entry name" value="ARAC SUBFAMILY"/>
    <property type="match status" value="1"/>
</dbReference>
<keyword evidence="2" id="KW-0238">DNA-binding</keyword>
<dbReference type="GO" id="GO:0003700">
    <property type="term" value="F:DNA-binding transcription factor activity"/>
    <property type="evidence" value="ECO:0007669"/>
    <property type="project" value="InterPro"/>
</dbReference>
<dbReference type="InterPro" id="IPR035418">
    <property type="entry name" value="AraC-bd_2"/>
</dbReference>
<dbReference type="InterPro" id="IPR009057">
    <property type="entry name" value="Homeodomain-like_sf"/>
</dbReference>
<evidence type="ECO:0000259" key="4">
    <source>
        <dbReference type="PROSITE" id="PS01124"/>
    </source>
</evidence>
<evidence type="ECO:0000256" key="2">
    <source>
        <dbReference type="ARBA" id="ARBA00023125"/>
    </source>
</evidence>
<dbReference type="InterPro" id="IPR018062">
    <property type="entry name" value="HTH_AraC-typ_CS"/>
</dbReference>
<evidence type="ECO:0000256" key="3">
    <source>
        <dbReference type="ARBA" id="ARBA00023163"/>
    </source>
</evidence>
<feature type="domain" description="HTH araC/xylS-type" evidence="4">
    <location>
        <begin position="234"/>
        <end position="335"/>
    </location>
</feature>
<dbReference type="SUPFAM" id="SSF46689">
    <property type="entry name" value="Homeodomain-like"/>
    <property type="match status" value="1"/>
</dbReference>
<dbReference type="SMART" id="SM00342">
    <property type="entry name" value="HTH_ARAC"/>
    <property type="match status" value="1"/>
</dbReference>
<keyword evidence="6" id="KW-1185">Reference proteome</keyword>
<dbReference type="InterPro" id="IPR018060">
    <property type="entry name" value="HTH_AraC"/>
</dbReference>
<dbReference type="PANTHER" id="PTHR46796">
    <property type="entry name" value="HTH-TYPE TRANSCRIPTIONAL ACTIVATOR RHAS-RELATED"/>
    <property type="match status" value="1"/>
</dbReference>
<dbReference type="Pfam" id="PF14525">
    <property type="entry name" value="AraC_binding_2"/>
    <property type="match status" value="1"/>
</dbReference>
<dbReference type="InterPro" id="IPR050204">
    <property type="entry name" value="AraC_XylS_family_regulators"/>
</dbReference>
<protein>
    <submittedName>
        <fullName evidence="5">Transcriptional regulator, AraC family</fullName>
    </submittedName>
</protein>
<dbReference type="Gene3D" id="1.10.10.60">
    <property type="entry name" value="Homeodomain-like"/>
    <property type="match status" value="1"/>
</dbReference>
<organism evidence="5 6">
    <name type="scientific">Novosphingobium mathurense</name>
    <dbReference type="NCBI Taxonomy" id="428990"/>
    <lineage>
        <taxon>Bacteria</taxon>
        <taxon>Pseudomonadati</taxon>
        <taxon>Pseudomonadota</taxon>
        <taxon>Alphaproteobacteria</taxon>
        <taxon>Sphingomonadales</taxon>
        <taxon>Sphingomonadaceae</taxon>
        <taxon>Novosphingobium</taxon>
    </lineage>
</organism>
<name>A0A1U6IJ26_9SPHN</name>
<proteinExistence type="predicted"/>
<dbReference type="AlphaFoldDB" id="A0A1U6IJ26"/>
<keyword evidence="3" id="KW-0804">Transcription</keyword>
<gene>
    <name evidence="5" type="ORF">SAMN06295987_10792</name>
</gene>
<accession>A0A1U6IJ26</accession>
<dbReference type="PRINTS" id="PR00032">
    <property type="entry name" value="HTHARAC"/>
</dbReference>
<dbReference type="GO" id="GO:0043565">
    <property type="term" value="F:sequence-specific DNA binding"/>
    <property type="evidence" value="ECO:0007669"/>
    <property type="project" value="InterPro"/>
</dbReference>
<dbReference type="Pfam" id="PF12833">
    <property type="entry name" value="HTH_18"/>
    <property type="match status" value="1"/>
</dbReference>
<dbReference type="EMBL" id="FVZE01000007">
    <property type="protein sequence ID" value="SLK07952.1"/>
    <property type="molecule type" value="Genomic_DNA"/>
</dbReference>
<evidence type="ECO:0000256" key="1">
    <source>
        <dbReference type="ARBA" id="ARBA00023015"/>
    </source>
</evidence>
<keyword evidence="1" id="KW-0805">Transcription regulation</keyword>
<evidence type="ECO:0000313" key="5">
    <source>
        <dbReference type="EMBL" id="SLK07952.1"/>
    </source>
</evidence>